<dbReference type="Proteomes" id="UP001652503">
    <property type="component" value="Unassembled WGS sequence"/>
</dbReference>
<gene>
    <name evidence="1" type="ORF">OE647_18675</name>
</gene>
<accession>A0ABT2Z6H8</accession>
<dbReference type="EMBL" id="JAOWLA010000026">
    <property type="protein sequence ID" value="MCV2866739.1"/>
    <property type="molecule type" value="Genomic_DNA"/>
</dbReference>
<name>A0ABT2Z6H8_9RHOB</name>
<comment type="caution">
    <text evidence="1">The sequence shown here is derived from an EMBL/GenBank/DDBJ whole genome shotgun (WGS) entry which is preliminary data.</text>
</comment>
<sequence>MEQTGLGLLAAALGIAGLMLLWQTVRASRARGAIRAAYFDKVSALFADTRTGRAGTGFPRLNGRYRGATFDLQALPDTLTFRKLPALWVMVTLPAPLPLRATLDVMVRATGLEPFSNFHSLEDQVAPPPGFPEDCKLRSDDATQLPPSGLLERHATLFHDPRVKELVLSPKGLRITFLAEEANRGRYLLFRDAELGTLPLPQTRLLPHLDRLLALRDDVLEMTAPAERISA</sequence>
<reference evidence="1 2" key="1">
    <citation type="submission" date="2022-10" db="EMBL/GenBank/DDBJ databases">
        <title>Defluviimonas sp. nov., isolated from ocean surface water.</title>
        <authorList>
            <person name="He W."/>
            <person name="Wang L."/>
            <person name="Zhang D.-F."/>
        </authorList>
    </citation>
    <scope>NUCLEOTIDE SEQUENCE [LARGE SCALE GENOMIC DNA]</scope>
    <source>
        <strain evidence="1 2">WL0075</strain>
    </source>
</reference>
<keyword evidence="2" id="KW-1185">Reference proteome</keyword>
<proteinExistence type="predicted"/>
<dbReference type="RefSeq" id="WP_263723273.1">
    <property type="nucleotide sequence ID" value="NZ_JAOWLA010000026.1"/>
</dbReference>
<organism evidence="1 2">
    <name type="scientific">Albidovulum sediminicola</name>
    <dbReference type="NCBI Taxonomy" id="2984331"/>
    <lineage>
        <taxon>Bacteria</taxon>
        <taxon>Pseudomonadati</taxon>
        <taxon>Pseudomonadota</taxon>
        <taxon>Alphaproteobacteria</taxon>
        <taxon>Rhodobacterales</taxon>
        <taxon>Paracoccaceae</taxon>
        <taxon>Albidovulum</taxon>
    </lineage>
</organism>
<protein>
    <recommendedName>
        <fullName evidence="3">DUF3137 domain-containing protein</fullName>
    </recommendedName>
</protein>
<evidence type="ECO:0000313" key="2">
    <source>
        <dbReference type="Proteomes" id="UP001652503"/>
    </source>
</evidence>
<evidence type="ECO:0008006" key="3">
    <source>
        <dbReference type="Google" id="ProtNLM"/>
    </source>
</evidence>
<evidence type="ECO:0000313" key="1">
    <source>
        <dbReference type="EMBL" id="MCV2866739.1"/>
    </source>
</evidence>